<dbReference type="EMBL" id="LCTW02000002">
    <property type="protein sequence ID" value="KXX83212.1"/>
    <property type="molecule type" value="Genomic_DNA"/>
</dbReference>
<dbReference type="Proteomes" id="UP000078237">
    <property type="component" value="Unassembled WGS sequence"/>
</dbReference>
<dbReference type="OrthoDB" id="58379at2759"/>
<proteinExistence type="predicted"/>
<keyword evidence="2" id="KW-1185">Reference proteome</keyword>
<dbReference type="VEuPathDB" id="FungiDB:MMYC01_200261"/>
<dbReference type="STRING" id="100816.A0A175WI30"/>
<evidence type="ECO:0000313" key="2">
    <source>
        <dbReference type="Proteomes" id="UP000078237"/>
    </source>
</evidence>
<dbReference type="PANTHER" id="PTHR38696">
    <property type="entry name" value="MEDIATOR OF RNA POLYMERASE II TRANSCRIPTION SUBUNIT 13"/>
    <property type="match status" value="1"/>
</dbReference>
<sequence>MSESITAISSPSPPSTYATVSFHKTNMIRLINFPDDINLSLQPVIIASWPPGLVSSGPVGGAYEFKVNGKPFGTVGGRQAVGGIRLLRNIFALLHNRSWELVTPMAFSRRPTAKDTLIFRQLSPPLVPPSPVEWLALVPIRSDKLRVVYDVPDIKLSGADADHDYLGILITSIKRTLEGGDWLDKGDWSHDSFEFKLKGSPWLSRGEASNKTRILLLRLLETMEGHGWRLHTAVLQRTGTNDIRMTDTWYFIRERKDGSKGSKAQ</sequence>
<organism evidence="1 2">
    <name type="scientific">Madurella mycetomatis</name>
    <dbReference type="NCBI Taxonomy" id="100816"/>
    <lineage>
        <taxon>Eukaryota</taxon>
        <taxon>Fungi</taxon>
        <taxon>Dikarya</taxon>
        <taxon>Ascomycota</taxon>
        <taxon>Pezizomycotina</taxon>
        <taxon>Sordariomycetes</taxon>
        <taxon>Sordariomycetidae</taxon>
        <taxon>Sordariales</taxon>
        <taxon>Sordariales incertae sedis</taxon>
        <taxon>Madurella</taxon>
    </lineage>
</organism>
<name>A0A175WI30_9PEZI</name>
<dbReference type="PANTHER" id="PTHR38696:SF1">
    <property type="entry name" value="MEDIATOR OF RNA POLYMERASE II TRANSCRIPTION SUBUNIT 13"/>
    <property type="match status" value="1"/>
</dbReference>
<accession>A0A175WI30</accession>
<evidence type="ECO:0000313" key="1">
    <source>
        <dbReference type="EMBL" id="KXX83212.1"/>
    </source>
</evidence>
<comment type="caution">
    <text evidence="1">The sequence shown here is derived from an EMBL/GenBank/DDBJ whole genome shotgun (WGS) entry which is preliminary data.</text>
</comment>
<reference evidence="1 2" key="1">
    <citation type="journal article" date="2016" name="Genome Announc.">
        <title>Genome Sequence of Madurella mycetomatis mm55, Isolated from a Human Mycetoma Case in Sudan.</title>
        <authorList>
            <person name="Smit S."/>
            <person name="Derks M.F."/>
            <person name="Bervoets S."/>
            <person name="Fahal A."/>
            <person name="van Leeuwen W."/>
            <person name="van Belkum A."/>
            <person name="van de Sande W.W."/>
        </authorList>
    </citation>
    <scope>NUCLEOTIDE SEQUENCE [LARGE SCALE GENOMIC DNA]</scope>
    <source>
        <strain evidence="2">mm55</strain>
    </source>
</reference>
<dbReference type="AlphaFoldDB" id="A0A175WI30"/>
<gene>
    <name evidence="1" type="ORF">MMYC01_200261</name>
</gene>
<protein>
    <submittedName>
        <fullName evidence="1">Uncharacterized protein</fullName>
    </submittedName>
</protein>